<accession>A0AAT9LB84</accession>
<dbReference type="Gene3D" id="3.40.30.10">
    <property type="entry name" value="Glutaredoxin"/>
    <property type="match status" value="1"/>
</dbReference>
<dbReference type="CDD" id="cd02980">
    <property type="entry name" value="TRX_Fd_family"/>
    <property type="match status" value="1"/>
</dbReference>
<dbReference type="InterPro" id="IPR036249">
    <property type="entry name" value="Thioredoxin-like_sf"/>
</dbReference>
<protein>
    <submittedName>
        <fullName evidence="1">(2Fe-2S) ferredoxin domain-containing protein</fullName>
    </submittedName>
</protein>
<name>A0AAT9LB84_9FIRM</name>
<dbReference type="AlphaFoldDB" id="A0AAT9LB84"/>
<proteinExistence type="predicted"/>
<organism evidence="1">
    <name type="scientific">Candidatus Fermentithermobacillus carboniphilus</name>
    <dbReference type="NCBI Taxonomy" id="3085328"/>
    <lineage>
        <taxon>Bacteria</taxon>
        <taxon>Bacillati</taxon>
        <taxon>Bacillota</taxon>
        <taxon>Candidatus Fermentithermobacillia</taxon>
        <taxon>Candidatus Fermentithermobacillales</taxon>
        <taxon>Candidatus Fermentithermobacillaceae</taxon>
        <taxon>Candidatus Fermentithermobacillus</taxon>
    </lineage>
</organism>
<evidence type="ECO:0000313" key="1">
    <source>
        <dbReference type="EMBL" id="QUL98033.1"/>
    </source>
</evidence>
<reference evidence="1" key="1">
    <citation type="submission" date="2020-10" db="EMBL/GenBank/DDBJ databases">
        <authorList>
            <person name="Kadnikov V."/>
            <person name="Beletsky A.V."/>
            <person name="Mardanov A.V."/>
            <person name="Karnachuk O.V."/>
            <person name="Ravin N.V."/>
        </authorList>
    </citation>
    <scope>NUCLEOTIDE SEQUENCE</scope>
    <source>
        <strain evidence="1">Bu02</strain>
    </source>
</reference>
<dbReference type="KEGG" id="fcz:IMF26_08180"/>
<dbReference type="SUPFAM" id="SSF52833">
    <property type="entry name" value="Thioredoxin-like"/>
    <property type="match status" value="1"/>
</dbReference>
<gene>
    <name evidence="1" type="ORF">IMF26_08180</name>
</gene>
<dbReference type="EMBL" id="CP062796">
    <property type="protein sequence ID" value="QUL98033.1"/>
    <property type="molecule type" value="Genomic_DNA"/>
</dbReference>
<sequence length="124" mass="13799">MKSREELERIKEETLAEIRLRSSQGCPRIVVGMGTCGIAAGARETMLAIIDELRKRRRLDVTISETGCIGLCAKEPIVEVNIPGQPKIVYGNVDPSRARQIVLSHIINHKPIQGWVINVDEKKS</sequence>
<reference evidence="1" key="2">
    <citation type="journal article" date="2023" name="Biology">
        <title>Prokaryotic Life Associated with Coal-Fire Gas Vents Revealed by Metagenomics.</title>
        <authorList>
            <person name="Kadnikov V.V."/>
            <person name="Mardanov A.V."/>
            <person name="Beletsky A.V."/>
            <person name="Karnachuk O.V."/>
            <person name="Ravin N.V."/>
        </authorList>
    </citation>
    <scope>NUCLEOTIDE SEQUENCE</scope>
    <source>
        <strain evidence="1">Bu02</strain>
    </source>
</reference>